<feature type="transmembrane region" description="Helical" evidence="9">
    <location>
        <begin position="88"/>
        <end position="105"/>
    </location>
</feature>
<evidence type="ECO:0000256" key="3">
    <source>
        <dbReference type="ARBA" id="ARBA00022448"/>
    </source>
</evidence>
<gene>
    <name evidence="11" type="ORF">HGMM_F50F04C05</name>
</gene>
<comment type="similarity">
    <text evidence="2 9">Belongs to the ABC-2 integral membrane protein family.</text>
</comment>
<feature type="transmembrane region" description="Helical" evidence="9">
    <location>
        <begin position="154"/>
        <end position="174"/>
    </location>
</feature>
<feature type="domain" description="ABC transmembrane type-2" evidence="10">
    <location>
        <begin position="44"/>
        <end position="264"/>
    </location>
</feature>
<dbReference type="PANTHER" id="PTHR30413">
    <property type="entry name" value="INNER MEMBRANE TRANSPORT PERMEASE"/>
    <property type="match status" value="1"/>
</dbReference>
<organism evidence="11">
    <name type="scientific">uncultured Bacteroidota bacterium</name>
    <dbReference type="NCBI Taxonomy" id="152509"/>
    <lineage>
        <taxon>Bacteria</taxon>
        <taxon>Pseudomonadati</taxon>
        <taxon>Bacteroidota</taxon>
        <taxon>environmental samples</taxon>
    </lineage>
</organism>
<evidence type="ECO:0000256" key="7">
    <source>
        <dbReference type="ARBA" id="ARBA00022989"/>
    </source>
</evidence>
<dbReference type="GO" id="GO:0140359">
    <property type="term" value="F:ABC-type transporter activity"/>
    <property type="evidence" value="ECO:0007669"/>
    <property type="project" value="InterPro"/>
</dbReference>
<evidence type="ECO:0000313" key="11">
    <source>
        <dbReference type="EMBL" id="BAL57442.1"/>
    </source>
</evidence>
<evidence type="ECO:0000256" key="4">
    <source>
        <dbReference type="ARBA" id="ARBA00022475"/>
    </source>
</evidence>
<dbReference type="PANTHER" id="PTHR30413:SF8">
    <property type="entry name" value="TRANSPORT PERMEASE PROTEIN"/>
    <property type="match status" value="1"/>
</dbReference>
<dbReference type="AlphaFoldDB" id="H5SMQ6"/>
<protein>
    <recommendedName>
        <fullName evidence="9">Transport permease protein</fullName>
    </recommendedName>
</protein>
<dbReference type="InterPro" id="IPR013525">
    <property type="entry name" value="ABC2_TM"/>
</dbReference>
<keyword evidence="3 9" id="KW-0813">Transport</keyword>
<accession>H5SMQ6</accession>
<name>H5SMQ6_9BACT</name>
<evidence type="ECO:0000256" key="6">
    <source>
        <dbReference type="ARBA" id="ARBA00022692"/>
    </source>
</evidence>
<sequence length="272" mass="30267">MSLPSEVILRPGSLGRLSELWSYRDLLFSLVQREVRIRYKQTLVGVAWVVLQPLATALVFALFFGSWAKLPSGGVPPLVFYFSGLVPWMYFAAALSGAANSLVDYRYLLSKVYFPRLILPLAAVMVGAIDVGITFLVLLSILVLHGMPIGPSVLVAPVFLLLVSFSAFAVGLWLSALNALYRDVRFALPFVIQFWLFLSPVVYPSSVIPEKWQLIYALNPMTGIIEGFRWSLLGTEPFPVKPILISMGVLLLLAIGGLRYFRQVEKTLVDWV</sequence>
<dbReference type="GO" id="GO:0015920">
    <property type="term" value="P:lipopolysaccharide transport"/>
    <property type="evidence" value="ECO:0007669"/>
    <property type="project" value="TreeGrafter"/>
</dbReference>
<dbReference type="InterPro" id="IPR047817">
    <property type="entry name" value="ABC2_TM_bact-type"/>
</dbReference>
<feature type="transmembrane region" description="Helical" evidence="9">
    <location>
        <begin position="117"/>
        <end position="142"/>
    </location>
</feature>
<comment type="subcellular location">
    <subcellularLocation>
        <location evidence="1">Cell inner membrane</location>
        <topology evidence="1">Multi-pass membrane protein</topology>
    </subcellularLocation>
    <subcellularLocation>
        <location evidence="9">Cell membrane</location>
        <topology evidence="9">Multi-pass membrane protein</topology>
    </subcellularLocation>
</comment>
<keyword evidence="8 9" id="KW-0472">Membrane</keyword>
<dbReference type="EMBL" id="AP011776">
    <property type="protein sequence ID" value="BAL57442.1"/>
    <property type="molecule type" value="Genomic_DNA"/>
</dbReference>
<evidence type="ECO:0000259" key="10">
    <source>
        <dbReference type="PROSITE" id="PS51012"/>
    </source>
</evidence>
<dbReference type="PROSITE" id="PS51012">
    <property type="entry name" value="ABC_TM2"/>
    <property type="match status" value="1"/>
</dbReference>
<evidence type="ECO:0000256" key="1">
    <source>
        <dbReference type="ARBA" id="ARBA00004429"/>
    </source>
</evidence>
<keyword evidence="6 9" id="KW-0812">Transmembrane</keyword>
<evidence type="ECO:0000256" key="5">
    <source>
        <dbReference type="ARBA" id="ARBA00022519"/>
    </source>
</evidence>
<evidence type="ECO:0000256" key="9">
    <source>
        <dbReference type="RuleBase" id="RU361157"/>
    </source>
</evidence>
<reference evidence="11" key="2">
    <citation type="journal article" date="2012" name="PLoS ONE">
        <title>A Deeply Branching Thermophilic Bacterium with an Ancient Acetyl-CoA Pathway Dominates a Subsurface Ecosystem.</title>
        <authorList>
            <person name="Takami H."/>
            <person name="Noguchi H."/>
            <person name="Takaki Y."/>
            <person name="Uchiyama I."/>
            <person name="Toyoda A."/>
            <person name="Nishi S."/>
            <person name="Chee G.-J."/>
            <person name="Arai W."/>
            <person name="Nunoura T."/>
            <person name="Itoh T."/>
            <person name="Hattori M."/>
            <person name="Takai K."/>
        </authorList>
    </citation>
    <scope>NUCLEOTIDE SEQUENCE</scope>
</reference>
<dbReference type="Pfam" id="PF01061">
    <property type="entry name" value="ABC2_membrane"/>
    <property type="match status" value="1"/>
</dbReference>
<evidence type="ECO:0000256" key="2">
    <source>
        <dbReference type="ARBA" id="ARBA00007783"/>
    </source>
</evidence>
<evidence type="ECO:0000256" key="8">
    <source>
        <dbReference type="ARBA" id="ARBA00023136"/>
    </source>
</evidence>
<keyword evidence="7 9" id="KW-1133">Transmembrane helix</keyword>
<feature type="transmembrane region" description="Helical" evidence="9">
    <location>
        <begin position="243"/>
        <end position="261"/>
    </location>
</feature>
<keyword evidence="4 9" id="KW-1003">Cell membrane</keyword>
<feature type="transmembrane region" description="Helical" evidence="9">
    <location>
        <begin position="186"/>
        <end position="203"/>
    </location>
</feature>
<reference evidence="11" key="1">
    <citation type="journal article" date="2005" name="Environ. Microbiol.">
        <title>Genetic and functional properties of uncultivated thermophilic crenarchaeotes from a subsurface gold mine as revealed by analysis of genome fragments.</title>
        <authorList>
            <person name="Nunoura T."/>
            <person name="Hirayama H."/>
            <person name="Takami H."/>
            <person name="Oida H."/>
            <person name="Nishi S."/>
            <person name="Shimamura S."/>
            <person name="Suzuki Y."/>
            <person name="Inagaki F."/>
            <person name="Takai K."/>
            <person name="Nealson K.H."/>
            <person name="Horikoshi K."/>
        </authorList>
    </citation>
    <scope>NUCLEOTIDE SEQUENCE</scope>
</reference>
<dbReference type="GO" id="GO:0005886">
    <property type="term" value="C:plasma membrane"/>
    <property type="evidence" value="ECO:0007669"/>
    <property type="project" value="UniProtKB-SubCell"/>
</dbReference>
<feature type="transmembrane region" description="Helical" evidence="9">
    <location>
        <begin position="43"/>
        <end position="68"/>
    </location>
</feature>
<proteinExistence type="inferred from homology"/>
<keyword evidence="5" id="KW-0997">Cell inner membrane</keyword>